<comment type="caution">
    <text evidence="2">The sequence shown here is derived from an EMBL/GenBank/DDBJ whole genome shotgun (WGS) entry which is preliminary data.</text>
</comment>
<sequence length="421" mass="45698">MKLAVRYMGLVALLAMAPLAWASEPTDGERFRLRLHSTERYAIPGVGGGTMVRVEAPFLCITDAGRADFGAIPADDDTASFLQPCEAAAGNGAQLGVAVEDMDRYRSLLLAAFEHSTPLMQRLLLSPRLKRLSILVGSGVNGASTGIVVDDAPGGRGYIYALAVNAAVFALDDNSGLETYQSYYEGFQTLRGGTEHRAEHLVGNRSYVAMPNGPVVRLHERKGASAVRGPVGVLLKIFHHELGHFALSILPSPALVTPPGGTHEQDQWSDASLPASVARPGLRRESNAPQLFFAQAPDNRALMSYELAPPLDAARARFCFARAPQCGVQRSTPGSRRFAADFVALYRGTGLLDSIATWKPDEAFCEWMAFDALQPYVHSLRLYPMAGAEGIDVFEQMRRFRNRAEVMAYLAYRQGQLAATL</sequence>
<protein>
    <submittedName>
        <fullName evidence="2">Uncharacterized protein</fullName>
    </submittedName>
</protein>
<organism evidence="2 3">
    <name type="scientific">Agrilutibacter niabensis</name>
    <dbReference type="NCBI Taxonomy" id="380628"/>
    <lineage>
        <taxon>Bacteria</taxon>
        <taxon>Pseudomonadati</taxon>
        <taxon>Pseudomonadota</taxon>
        <taxon>Gammaproteobacteria</taxon>
        <taxon>Lysobacterales</taxon>
        <taxon>Lysobacteraceae</taxon>
        <taxon>Agrilutibacter</taxon>
    </lineage>
</organism>
<dbReference type="Proteomes" id="UP001267878">
    <property type="component" value="Unassembled WGS sequence"/>
</dbReference>
<keyword evidence="1" id="KW-0732">Signal</keyword>
<dbReference type="EMBL" id="JAVDVW010000001">
    <property type="protein sequence ID" value="MDR7097816.1"/>
    <property type="molecule type" value="Genomic_DNA"/>
</dbReference>
<gene>
    <name evidence="2" type="ORF">J2X04_000163</name>
</gene>
<evidence type="ECO:0000313" key="3">
    <source>
        <dbReference type="Proteomes" id="UP001267878"/>
    </source>
</evidence>
<accession>A0ABU1VK09</accession>
<proteinExistence type="predicted"/>
<name>A0ABU1VK09_9GAMM</name>
<evidence type="ECO:0000256" key="1">
    <source>
        <dbReference type="SAM" id="SignalP"/>
    </source>
</evidence>
<keyword evidence="3" id="KW-1185">Reference proteome</keyword>
<evidence type="ECO:0000313" key="2">
    <source>
        <dbReference type="EMBL" id="MDR7097816.1"/>
    </source>
</evidence>
<reference evidence="2 3" key="1">
    <citation type="submission" date="2023-07" db="EMBL/GenBank/DDBJ databases">
        <title>Sorghum-associated microbial communities from plants grown in Nebraska, USA.</title>
        <authorList>
            <person name="Schachtman D."/>
        </authorList>
    </citation>
    <scope>NUCLEOTIDE SEQUENCE [LARGE SCALE GENOMIC DNA]</scope>
    <source>
        <strain evidence="2 3">BE187</strain>
    </source>
</reference>
<feature type="signal peptide" evidence="1">
    <location>
        <begin position="1"/>
        <end position="22"/>
    </location>
</feature>
<feature type="chain" id="PRO_5047414961" evidence="1">
    <location>
        <begin position="23"/>
        <end position="421"/>
    </location>
</feature>